<evidence type="ECO:0000256" key="2">
    <source>
        <dbReference type="SAM" id="Phobius"/>
    </source>
</evidence>
<organism evidence="3 4">
    <name type="scientific">Bacillus cereus</name>
    <dbReference type="NCBI Taxonomy" id="1396"/>
    <lineage>
        <taxon>Bacteria</taxon>
        <taxon>Bacillati</taxon>
        <taxon>Bacillota</taxon>
        <taxon>Bacilli</taxon>
        <taxon>Bacillales</taxon>
        <taxon>Bacillaceae</taxon>
        <taxon>Bacillus</taxon>
        <taxon>Bacillus cereus group</taxon>
    </lineage>
</organism>
<dbReference type="OrthoDB" id="2223488at2"/>
<name>A0A2A8PSP7_BACCE</name>
<reference evidence="3 4" key="1">
    <citation type="submission" date="2017-09" db="EMBL/GenBank/DDBJ databases">
        <title>Large-scale bioinformatics analysis of Bacillus genomes uncovers conserved roles of natural products in bacterial physiology.</title>
        <authorList>
            <consortium name="Agbiome Team Llc"/>
            <person name="Bleich R.M."/>
            <person name="Grubbs K.J."/>
            <person name="Santa Maria K.C."/>
            <person name="Allen S.E."/>
            <person name="Farag S."/>
            <person name="Shank E.A."/>
            <person name="Bowers A."/>
        </authorList>
    </citation>
    <scope>NUCLEOTIDE SEQUENCE [LARGE SCALE GENOMIC DNA]</scope>
    <source>
        <strain evidence="3 4">AFS010695</strain>
    </source>
</reference>
<feature type="transmembrane region" description="Helical" evidence="2">
    <location>
        <begin position="110"/>
        <end position="128"/>
    </location>
</feature>
<gene>
    <name evidence="3" type="ORF">CN425_19030</name>
</gene>
<proteinExistence type="predicted"/>
<keyword evidence="2" id="KW-0472">Membrane</keyword>
<comment type="caution">
    <text evidence="3">The sequence shown here is derived from an EMBL/GenBank/DDBJ whole genome shotgun (WGS) entry which is preliminary data.</text>
</comment>
<dbReference type="AlphaFoldDB" id="A0A2A8PSP7"/>
<keyword evidence="1" id="KW-0175">Coiled coil</keyword>
<evidence type="ECO:0000313" key="4">
    <source>
        <dbReference type="Proteomes" id="UP000220635"/>
    </source>
</evidence>
<protein>
    <submittedName>
        <fullName evidence="3">Uncharacterized protein</fullName>
    </submittedName>
</protein>
<dbReference type="RefSeq" id="WP_097807652.1">
    <property type="nucleotide sequence ID" value="NZ_NTWE01000035.1"/>
</dbReference>
<feature type="transmembrane region" description="Helical" evidence="2">
    <location>
        <begin position="75"/>
        <end position="98"/>
    </location>
</feature>
<evidence type="ECO:0000313" key="3">
    <source>
        <dbReference type="EMBL" id="PEV99568.1"/>
    </source>
</evidence>
<sequence length="257" mass="29331">MFSTIGFILSIIVAICAITLLITGLFKPNLVLWWVKGKEKNRSVVFKLYIFIISLAICVGLISFSTGVYRNNLQLMFLFLFFICLFIWVIGLIFPKLIFTKGKRLRLKSAILFGISAVLCLSLSILSAPKYNEKEKQQIAAIELKREEAKAKTDEKIEKENMLYNTNILVTREGSWGGFLRDYNVYIDNEKIGEISNDETISYSVPLSEGKHTIYISKGVKSEKIKFEVFEGKTKFSFSCKTKGTIGIDLWKDPDER</sequence>
<keyword evidence="2" id="KW-0812">Transmembrane</keyword>
<feature type="transmembrane region" description="Helical" evidence="2">
    <location>
        <begin position="6"/>
        <end position="26"/>
    </location>
</feature>
<evidence type="ECO:0000256" key="1">
    <source>
        <dbReference type="SAM" id="Coils"/>
    </source>
</evidence>
<dbReference type="EMBL" id="NTWE01000035">
    <property type="protein sequence ID" value="PEV99568.1"/>
    <property type="molecule type" value="Genomic_DNA"/>
</dbReference>
<keyword evidence="2" id="KW-1133">Transmembrane helix</keyword>
<dbReference type="Proteomes" id="UP000220635">
    <property type="component" value="Unassembled WGS sequence"/>
</dbReference>
<feature type="transmembrane region" description="Helical" evidence="2">
    <location>
        <begin position="46"/>
        <end position="69"/>
    </location>
</feature>
<accession>A0A2A8PSP7</accession>
<feature type="coiled-coil region" evidence="1">
    <location>
        <begin position="132"/>
        <end position="159"/>
    </location>
</feature>